<proteinExistence type="predicted"/>
<dbReference type="PANTHER" id="PTHR33112">
    <property type="entry name" value="DOMAIN PROTEIN, PUTATIVE-RELATED"/>
    <property type="match status" value="1"/>
</dbReference>
<evidence type="ECO:0000259" key="1">
    <source>
        <dbReference type="Pfam" id="PF06985"/>
    </source>
</evidence>
<protein>
    <recommendedName>
        <fullName evidence="1">Heterokaryon incompatibility domain-containing protein</fullName>
    </recommendedName>
</protein>
<accession>A0AAN6TBI4</accession>
<feature type="domain" description="Heterokaryon incompatibility" evidence="1">
    <location>
        <begin position="204"/>
        <end position="274"/>
    </location>
</feature>
<organism evidence="2 3">
    <name type="scientific">Canariomyces notabilis</name>
    <dbReference type="NCBI Taxonomy" id="2074819"/>
    <lineage>
        <taxon>Eukaryota</taxon>
        <taxon>Fungi</taxon>
        <taxon>Dikarya</taxon>
        <taxon>Ascomycota</taxon>
        <taxon>Pezizomycotina</taxon>
        <taxon>Sordariomycetes</taxon>
        <taxon>Sordariomycetidae</taxon>
        <taxon>Sordariales</taxon>
        <taxon>Chaetomiaceae</taxon>
        <taxon>Canariomyces</taxon>
    </lineage>
</organism>
<name>A0AAN6TBI4_9PEZI</name>
<sequence>MAQHVRRDKHPSVPHECQHCQAFQLSRPICPVDLINLLEVRLPHSAAQGAVAVRDGCPLFQLFPTIPLYQTFDRAAFEPWLKPYRLCYDIDGFILLRCMGWMNDPAAVDLQFRPINPRVECEEVFNFIRNEIKECYELHVRSGTCPAARNDYAPRRLICVEDDGGRPCIKLCDPTPGECIRWYQPYKTTRATLHNQYRGIDLALVYALEIPYIWIDSLCIVQDDVVTKAEDIAQMANVYSHAYITISASSSAAASEGFLQDRHIPRSMQPFALRYTSSTGMEGRILVTGEPAWTFQERVLSERLIEFSSTQVRWRCRSKQSCEAGFPPKRRYEKFFHDSLILADLASSAVDGHDSVISLGDWAGLVNSFTRRELSDPGDKLLAFSAVPRLWESDLPFNLCWRVQNIWTPLGGSQDTRQPRPTTYRAPSWSWASVDGTIDFEILRESYRSHVKAGSNENAPFGAVRAGYLVMRGSMKRATLYYSRGKLRFNGVNNQKPKDEARPFRWTQGGHLDVKLPGEDEAGDTAPLRVYAFAVLYDRHSVEGLLLDEAKDHVGAFRRVGWFWSHLTSRVNFLESDQTVISVV</sequence>
<dbReference type="Pfam" id="PF06985">
    <property type="entry name" value="HET"/>
    <property type="match status" value="1"/>
</dbReference>
<comment type="caution">
    <text evidence="2">The sequence shown here is derived from an EMBL/GenBank/DDBJ whole genome shotgun (WGS) entry which is preliminary data.</text>
</comment>
<dbReference type="RefSeq" id="XP_064668883.1">
    <property type="nucleotide sequence ID" value="XM_064816887.1"/>
</dbReference>
<evidence type="ECO:0000313" key="2">
    <source>
        <dbReference type="EMBL" id="KAK4111313.1"/>
    </source>
</evidence>
<dbReference type="AlphaFoldDB" id="A0AAN6TBI4"/>
<dbReference type="EMBL" id="MU853346">
    <property type="protein sequence ID" value="KAK4111313.1"/>
    <property type="molecule type" value="Genomic_DNA"/>
</dbReference>
<evidence type="ECO:0000313" key="3">
    <source>
        <dbReference type="Proteomes" id="UP001302812"/>
    </source>
</evidence>
<dbReference type="InterPro" id="IPR010730">
    <property type="entry name" value="HET"/>
</dbReference>
<keyword evidence="3" id="KW-1185">Reference proteome</keyword>
<reference evidence="2" key="1">
    <citation type="journal article" date="2023" name="Mol. Phylogenet. Evol.">
        <title>Genome-scale phylogeny and comparative genomics of the fungal order Sordariales.</title>
        <authorList>
            <person name="Hensen N."/>
            <person name="Bonometti L."/>
            <person name="Westerberg I."/>
            <person name="Brannstrom I.O."/>
            <person name="Guillou S."/>
            <person name="Cros-Aarteil S."/>
            <person name="Calhoun S."/>
            <person name="Haridas S."/>
            <person name="Kuo A."/>
            <person name="Mondo S."/>
            <person name="Pangilinan J."/>
            <person name="Riley R."/>
            <person name="LaButti K."/>
            <person name="Andreopoulos B."/>
            <person name="Lipzen A."/>
            <person name="Chen C."/>
            <person name="Yan M."/>
            <person name="Daum C."/>
            <person name="Ng V."/>
            <person name="Clum A."/>
            <person name="Steindorff A."/>
            <person name="Ohm R.A."/>
            <person name="Martin F."/>
            <person name="Silar P."/>
            <person name="Natvig D.O."/>
            <person name="Lalanne C."/>
            <person name="Gautier V."/>
            <person name="Ament-Velasquez S.L."/>
            <person name="Kruys A."/>
            <person name="Hutchinson M.I."/>
            <person name="Powell A.J."/>
            <person name="Barry K."/>
            <person name="Miller A.N."/>
            <person name="Grigoriev I.V."/>
            <person name="Debuchy R."/>
            <person name="Gladieux P."/>
            <person name="Hiltunen Thoren M."/>
            <person name="Johannesson H."/>
        </authorList>
    </citation>
    <scope>NUCLEOTIDE SEQUENCE</scope>
    <source>
        <strain evidence="2">CBS 508.74</strain>
    </source>
</reference>
<dbReference type="GeneID" id="89941012"/>
<dbReference type="PANTHER" id="PTHR33112:SF16">
    <property type="entry name" value="HETEROKARYON INCOMPATIBILITY DOMAIN-CONTAINING PROTEIN"/>
    <property type="match status" value="1"/>
</dbReference>
<dbReference type="Proteomes" id="UP001302812">
    <property type="component" value="Unassembled WGS sequence"/>
</dbReference>
<gene>
    <name evidence="2" type="ORF">N656DRAFT_790404</name>
</gene>
<reference evidence="2" key="2">
    <citation type="submission" date="2023-05" db="EMBL/GenBank/DDBJ databases">
        <authorList>
            <consortium name="Lawrence Berkeley National Laboratory"/>
            <person name="Steindorff A."/>
            <person name="Hensen N."/>
            <person name="Bonometti L."/>
            <person name="Westerberg I."/>
            <person name="Brannstrom I.O."/>
            <person name="Guillou S."/>
            <person name="Cros-Aarteil S."/>
            <person name="Calhoun S."/>
            <person name="Haridas S."/>
            <person name="Kuo A."/>
            <person name="Mondo S."/>
            <person name="Pangilinan J."/>
            <person name="Riley R."/>
            <person name="Labutti K."/>
            <person name="Andreopoulos B."/>
            <person name="Lipzen A."/>
            <person name="Chen C."/>
            <person name="Yanf M."/>
            <person name="Daum C."/>
            <person name="Ng V."/>
            <person name="Clum A."/>
            <person name="Ohm R."/>
            <person name="Martin F."/>
            <person name="Silar P."/>
            <person name="Natvig D."/>
            <person name="Lalanne C."/>
            <person name="Gautier V."/>
            <person name="Ament-Velasquez S.L."/>
            <person name="Kruys A."/>
            <person name="Hutchinson M.I."/>
            <person name="Powell A.J."/>
            <person name="Barry K."/>
            <person name="Miller A.N."/>
            <person name="Grigoriev I.V."/>
            <person name="Debuchy R."/>
            <person name="Gladieux P."/>
            <person name="Thoren M.H."/>
            <person name="Johannesson H."/>
        </authorList>
    </citation>
    <scope>NUCLEOTIDE SEQUENCE</scope>
    <source>
        <strain evidence="2">CBS 508.74</strain>
    </source>
</reference>